<reference evidence="1" key="1">
    <citation type="journal article" date="2020" name="Nature">
        <title>Giant virus diversity and host interactions through global metagenomics.</title>
        <authorList>
            <person name="Schulz F."/>
            <person name="Roux S."/>
            <person name="Paez-Espino D."/>
            <person name="Jungbluth S."/>
            <person name="Walsh D.A."/>
            <person name="Denef V.J."/>
            <person name="McMahon K.D."/>
            <person name="Konstantinidis K.T."/>
            <person name="Eloe-Fadrosh E.A."/>
            <person name="Kyrpides N.C."/>
            <person name="Woyke T."/>
        </authorList>
    </citation>
    <scope>NUCLEOTIDE SEQUENCE</scope>
    <source>
        <strain evidence="1">GVMAG-M-3300021120-1</strain>
    </source>
</reference>
<proteinExistence type="predicted"/>
<protein>
    <submittedName>
        <fullName evidence="1">Uncharacterized protein</fullName>
    </submittedName>
</protein>
<accession>A0A6C0CHP9</accession>
<evidence type="ECO:0000313" key="1">
    <source>
        <dbReference type="EMBL" id="QHT03722.1"/>
    </source>
</evidence>
<sequence>MKRKELIHLDSKEKNTVSFFEDDNIETVREQIAKSANTHPDRIFALANIKLSKDYYKEDIRRWESLFERLSYNGRYIEKSVFDEYQRNYRFPNTNVVFKEYDRTEWMLFPEHLRPLFAPTSKFSEYRIFGVAEKKSFILPVSGDGQFASRIPAANIPIPDNGSLISSFYQVEDIDHFSYEIYDESKGQSSVLYYYPYLTSQTPKNLSEEAITILNKNAKLLTDLLDIKVPKENQHSSLHILKTRFHVPWVKTNFGAAIRTRFEQIFYGMTVSEDVPYVGFYTGSDDINRHKFYVENPKDKKPFLDMSVWKTWFSQHKPSRQIPTLILYRGKSRHDFDRIIITEDDMVVSTYRTETATDTIEDLKKTTHKWFENFDAVVPFVDESDIHLDRWELQDMTYILKYSHPISEFNTLRFNCISPFFSITNLDKSEFTILRANRLNNGITTVEAKLIQMSQQGPLDTKTVSQELSVTEDHARKLIQDVMSKQEEGQSLGDRLFRGFPMLIIESNAIHVRNVKETDLSSKYTDLLRYILSNPDSKELDKICPPRMQTVASQRAVIDTSTVDREAVMDESFADFFGDIEEVPTKKIEEDDSEEVFEEKTTFEVANQPETKYGYFLEKLKKFDPQTFVDRSNYPKEVCEYKNQPVPLNEKDKDRLSEFEDGKYDPIKKADESKLLETTNPDGTYICPEYWCTKDEIPLREDQLLVEDGVRRCPVCHGKIQTSSNVDLKEYPVIERKSGYVYPSYYNSAYTSPGSGKPWPCCYSTVHKKDRSQKQTEEKDKYYVFKETTRDLPEFRLAKVDKKTIQRLNIKEEYKFLENQRISEAMGGFFRAGLGHPSDTLPKYLGMEQKIPYPNESVQTVLKCSFMRLWTKLGDTNIPEIKAQLSNIKDETIKEKVAQIVSGIDEAYRKKELSPIQELEYSSLALQCDIFRLNIKTHTIGCILYASMVKPRTRAVVILQNGDEYDILTYARRRKNVFSYKSNIFEEPFRKFLYMTFERSRDQSCTTEVPTYNQALSVLKKYFSEDEHFIILDPYERAQALYVPDKVVLPFQSVPVPDTTAPQIQGYSDVNRLPTFTAMKELLEKAKEVTQGYTYQDAVYNASGYRTEILTVSGLHVPVQPEKIEPGDVLDVVSTVSELGETSLAFGEPNEELKEKFKDISYQAEVYEFLLFQLSKDLETDDYGDIREALSSDKIQRKKLETLLSKWFSKITDFVDIHDAGTFLTKIRTPCGQFSESKCKGNLCGWDGKTCRVKIKKSVDKSQLFSRLVTTLYSNSKIRAVVLDGRTTPFFSTILYIELPHEMIVTDKDI</sequence>
<organism evidence="1">
    <name type="scientific">viral metagenome</name>
    <dbReference type="NCBI Taxonomy" id="1070528"/>
    <lineage>
        <taxon>unclassified sequences</taxon>
        <taxon>metagenomes</taxon>
        <taxon>organismal metagenomes</taxon>
    </lineage>
</organism>
<name>A0A6C0CHP9_9ZZZZ</name>
<dbReference type="EMBL" id="MN739416">
    <property type="protein sequence ID" value="QHT03722.1"/>
    <property type="molecule type" value="Genomic_DNA"/>
</dbReference>